<gene>
    <name evidence="2" type="ORF">RHTO0S_01e16182g</name>
</gene>
<feature type="compositionally biased region" description="Basic and acidic residues" evidence="1">
    <location>
        <begin position="600"/>
        <end position="610"/>
    </location>
</feature>
<feature type="region of interest" description="Disordered" evidence="1">
    <location>
        <begin position="444"/>
        <end position="531"/>
    </location>
</feature>
<feature type="compositionally biased region" description="Acidic residues" evidence="1">
    <location>
        <begin position="468"/>
        <end position="485"/>
    </location>
</feature>
<dbReference type="OrthoDB" id="2507795at2759"/>
<dbReference type="InterPro" id="IPR018822">
    <property type="entry name" value="UPF0646"/>
</dbReference>
<feature type="compositionally biased region" description="Acidic residues" evidence="1">
    <location>
        <begin position="611"/>
        <end position="622"/>
    </location>
</feature>
<feature type="compositionally biased region" description="Acidic residues" evidence="1">
    <location>
        <begin position="728"/>
        <end position="737"/>
    </location>
</feature>
<evidence type="ECO:0000313" key="2">
    <source>
        <dbReference type="EMBL" id="CDR36188.1"/>
    </source>
</evidence>
<feature type="compositionally biased region" description="Polar residues" evidence="1">
    <location>
        <begin position="708"/>
        <end position="723"/>
    </location>
</feature>
<feature type="compositionally biased region" description="Polar residues" evidence="1">
    <location>
        <begin position="640"/>
        <end position="651"/>
    </location>
</feature>
<sequence>MDAEASTSVAALQASDADMTIDYGGGEQPMAAGGGGDAEMNDEGTTVDEAEMRDDEAHHEADATFMTAYEGDPEVLADDDETLPTSSAPVTSFASTSAPFEAFSAAPVFSPTPVIASEPLTTHIELDNPSETLFQPPSASTAPEVPIPIPSETILTPAPLASAPIETDVAIVETAAPVLAPSVGDSGSAARDLEPTEATGTSTDVGAIEATSAGAQLDVVELSETTHVDETSPSAEIGGATIAEPKTSMPESGVNLAEVETGANGIDGGSNEHSLRPLVDKDPLLSIEVPTLPSTSALRDVPVVYLTHDSTTWTLFHPSRDIGSTSEDAGTETEEGEEDLPLLFGDAARHELYYKPLETLFRVVREEIEELRDQGDELVVEFDEIGISLSEDNIYSRQVTLFDFDRIHTGCQIPGRLHARIYAQPCFATGFNALAEHIARIASGASEEGEGEEELEEGEESVTLVAEEGSEGEFREEGEEEEEGVADDHDGPDSELPQVGEDEGEKAVETQGGQGEGEGGDDDFDLDQALAQLDGDDVVAVVEVAQEDLLLEQQQQGGEAEAREEGEEQEPSAEAEANEERAEEQVEEVVEVAEGEEAGADAREEERTLEVGEEGEVPETEDVVAGSGEPASTEMPAESTVDTVEATQTDAGSAKSHPANEGAESTIVAETLDNIAPTETNGTHDDESTPTADAPAAGEPAETASEDAVNNATVESVGANGTLSAAAEETEEPTEQTDVVIDYDEAFDASAAPATAGENGVEVTSEIATVTSEEMPAPTSPKRSRKFEHEEGLEGADDQASNEAKRPRLAESVAVSSA</sequence>
<feature type="region of interest" description="Disordered" evidence="1">
    <location>
        <begin position="20"/>
        <end position="46"/>
    </location>
</feature>
<dbReference type="EMBL" id="LK052936">
    <property type="protein sequence ID" value="CDR36188.1"/>
    <property type="molecule type" value="Genomic_DNA"/>
</dbReference>
<dbReference type="Pfam" id="PF10336">
    <property type="entry name" value="DUF2420"/>
    <property type="match status" value="1"/>
</dbReference>
<organism evidence="2">
    <name type="scientific">Rhodotorula toruloides</name>
    <name type="common">Yeast</name>
    <name type="synonym">Rhodosporidium toruloides</name>
    <dbReference type="NCBI Taxonomy" id="5286"/>
    <lineage>
        <taxon>Eukaryota</taxon>
        <taxon>Fungi</taxon>
        <taxon>Dikarya</taxon>
        <taxon>Basidiomycota</taxon>
        <taxon>Pucciniomycotina</taxon>
        <taxon>Microbotryomycetes</taxon>
        <taxon>Sporidiobolales</taxon>
        <taxon>Sporidiobolaceae</taxon>
        <taxon>Rhodotorula</taxon>
    </lineage>
</organism>
<evidence type="ECO:0000256" key="1">
    <source>
        <dbReference type="SAM" id="MobiDB-lite"/>
    </source>
</evidence>
<feature type="region of interest" description="Disordered" evidence="1">
    <location>
        <begin position="318"/>
        <end position="337"/>
    </location>
</feature>
<reference evidence="2" key="1">
    <citation type="journal article" date="2014" name="Genome Announc.">
        <title>Draft genome sequence of Rhodosporidium toruloides CECT1137, an oleaginous yeast of biotechnological interest.</title>
        <authorList>
            <person name="Morin N."/>
            <person name="Calcas X."/>
            <person name="Devillers H."/>
            <person name="Durrens P."/>
            <person name="Sherman D.J."/>
            <person name="Nicaud J.-M."/>
            <person name="Neuveglise C."/>
        </authorList>
    </citation>
    <scope>NUCLEOTIDE SEQUENCE</scope>
    <source>
        <strain evidence="2">CECT1137</strain>
    </source>
</reference>
<feature type="region of interest" description="Disordered" evidence="1">
    <location>
        <begin position="180"/>
        <end position="201"/>
    </location>
</feature>
<feature type="compositionally biased region" description="Acidic residues" evidence="1">
    <location>
        <begin position="585"/>
        <end position="599"/>
    </location>
</feature>
<proteinExistence type="predicted"/>
<feature type="compositionally biased region" description="Acidic residues" evidence="1">
    <location>
        <begin position="447"/>
        <end position="460"/>
    </location>
</feature>
<feature type="compositionally biased region" description="Acidic residues" evidence="1">
    <location>
        <begin position="562"/>
        <end position="577"/>
    </location>
</feature>
<accession>A0A061AN69</accession>
<name>A0A061AN69_RHOTO</name>
<dbReference type="AlphaFoldDB" id="A0A061AN69"/>
<feature type="region of interest" description="Disordered" evidence="1">
    <location>
        <begin position="550"/>
        <end position="737"/>
    </location>
</feature>
<protein>
    <submittedName>
        <fullName evidence="2">RHTO0S01e16182g1_1</fullName>
    </submittedName>
</protein>
<feature type="compositionally biased region" description="Gly residues" evidence="1">
    <location>
        <begin position="23"/>
        <end position="37"/>
    </location>
</feature>
<feature type="region of interest" description="Disordered" evidence="1">
    <location>
        <begin position="768"/>
        <end position="818"/>
    </location>
</feature>